<evidence type="ECO:0000313" key="1">
    <source>
        <dbReference type="EMBL" id="MCP1674399.1"/>
    </source>
</evidence>
<reference evidence="1" key="1">
    <citation type="submission" date="2022-03" db="EMBL/GenBank/DDBJ databases">
        <title>Genomic Encyclopedia of Type Strains, Phase III (KMG-III): the genomes of soil and plant-associated and newly described type strains.</title>
        <authorList>
            <person name="Whitman W."/>
        </authorList>
    </citation>
    <scope>NUCLEOTIDE SEQUENCE</scope>
    <source>
        <strain evidence="1">ANL 6-2</strain>
    </source>
</reference>
<protein>
    <submittedName>
        <fullName evidence="1">Uncharacterized protein</fullName>
    </submittedName>
</protein>
<dbReference type="AlphaFoldDB" id="A0AAE3G3I9"/>
<comment type="caution">
    <text evidence="1">The sequence shown here is derived from an EMBL/GenBank/DDBJ whole genome shotgun (WGS) entry which is preliminary data.</text>
</comment>
<sequence>MRLGGVAASGLITGESPAEVESWDARVSRIGR</sequence>
<dbReference type="Proteomes" id="UP001205843">
    <property type="component" value="Unassembled WGS sequence"/>
</dbReference>
<name>A0AAE3G3I9_9GAMM</name>
<gene>
    <name evidence="1" type="ORF">J2T57_001501</name>
</gene>
<dbReference type="EMBL" id="JALJXV010000003">
    <property type="protein sequence ID" value="MCP1674399.1"/>
    <property type="molecule type" value="Genomic_DNA"/>
</dbReference>
<keyword evidence="2" id="KW-1185">Reference proteome</keyword>
<organism evidence="1 2">
    <name type="scientific">Natronocella acetinitrilica</name>
    <dbReference type="NCBI Taxonomy" id="414046"/>
    <lineage>
        <taxon>Bacteria</taxon>
        <taxon>Pseudomonadati</taxon>
        <taxon>Pseudomonadota</taxon>
        <taxon>Gammaproteobacteria</taxon>
        <taxon>Chromatiales</taxon>
        <taxon>Ectothiorhodospiraceae</taxon>
        <taxon>Natronocella</taxon>
    </lineage>
</organism>
<accession>A0AAE3G3I9</accession>
<proteinExistence type="predicted"/>
<evidence type="ECO:0000313" key="2">
    <source>
        <dbReference type="Proteomes" id="UP001205843"/>
    </source>
</evidence>